<name>A0A918VMJ0_9SPHN</name>
<evidence type="ECO:0000313" key="3">
    <source>
        <dbReference type="EMBL" id="GHA08421.1"/>
    </source>
</evidence>
<evidence type="ECO:0000256" key="1">
    <source>
        <dbReference type="ARBA" id="ARBA00006436"/>
    </source>
</evidence>
<dbReference type="Pfam" id="PF03981">
    <property type="entry name" value="Ubiq_cyt_C_chap"/>
    <property type="match status" value="1"/>
</dbReference>
<reference evidence="3" key="1">
    <citation type="journal article" date="2014" name="Int. J. Syst. Evol. Microbiol.">
        <title>Complete genome sequence of Corynebacterium casei LMG S-19264T (=DSM 44701T), isolated from a smear-ripened cheese.</title>
        <authorList>
            <consortium name="US DOE Joint Genome Institute (JGI-PGF)"/>
            <person name="Walter F."/>
            <person name="Albersmeier A."/>
            <person name="Kalinowski J."/>
            <person name="Ruckert C."/>
        </authorList>
    </citation>
    <scope>NUCLEOTIDE SEQUENCE</scope>
    <source>
        <strain evidence="3">KCTC 32422</strain>
    </source>
</reference>
<keyword evidence="4" id="KW-1185">Reference proteome</keyword>
<dbReference type="InterPro" id="IPR021150">
    <property type="entry name" value="Ubiq_cyt_c_chap"/>
</dbReference>
<comment type="caution">
    <text evidence="3">The sequence shown here is derived from an EMBL/GenBank/DDBJ whole genome shotgun (WGS) entry which is preliminary data.</text>
</comment>
<gene>
    <name evidence="3" type="ORF">GCM10011617_31170</name>
</gene>
<sequence>MGLFARLFGPKEDEHAEVRTLWHAVVARARDPRWYAQLGVADSLPGRFDAITIVLGLVLLRMEQEEELRKRTARLTELFVTDMDGQLRESGVGDVVMGKRMGKLMSVVGGRLSAWREGLAASDPAVLAQAVDRNVTMVEGAQADAVADEMRRLAAALADVPAARLLAGELPA</sequence>
<comment type="similarity">
    <text evidence="1">Belongs to the UPF0174 family.</text>
</comment>
<feature type="domain" description="Ubiquinol-cytochrome c chaperone" evidence="2">
    <location>
        <begin position="37"/>
        <end position="169"/>
    </location>
</feature>
<dbReference type="EMBL" id="BMZD01000014">
    <property type="protein sequence ID" value="GHA08421.1"/>
    <property type="molecule type" value="Genomic_DNA"/>
</dbReference>
<dbReference type="AlphaFoldDB" id="A0A918VMJ0"/>
<accession>A0A918VMJ0</accession>
<protein>
    <recommendedName>
        <fullName evidence="2">Ubiquinol-cytochrome c chaperone domain-containing protein</fullName>
    </recommendedName>
</protein>
<dbReference type="Proteomes" id="UP000634139">
    <property type="component" value="Unassembled WGS sequence"/>
</dbReference>
<organism evidence="3 4">
    <name type="scientific">Novosphingobium arvoryzae</name>
    <dbReference type="NCBI Taxonomy" id="1256514"/>
    <lineage>
        <taxon>Bacteria</taxon>
        <taxon>Pseudomonadati</taxon>
        <taxon>Pseudomonadota</taxon>
        <taxon>Alphaproteobacteria</taxon>
        <taxon>Sphingomonadales</taxon>
        <taxon>Sphingomonadaceae</taxon>
        <taxon>Novosphingobium</taxon>
    </lineage>
</organism>
<evidence type="ECO:0000259" key="2">
    <source>
        <dbReference type="Pfam" id="PF03981"/>
    </source>
</evidence>
<reference evidence="3" key="2">
    <citation type="submission" date="2020-09" db="EMBL/GenBank/DDBJ databases">
        <authorList>
            <person name="Sun Q."/>
            <person name="Kim S."/>
        </authorList>
    </citation>
    <scope>NUCLEOTIDE SEQUENCE</scope>
    <source>
        <strain evidence="3">KCTC 32422</strain>
    </source>
</reference>
<proteinExistence type="inferred from homology"/>
<dbReference type="RefSeq" id="WP_189543230.1">
    <property type="nucleotide sequence ID" value="NZ_BMZD01000014.1"/>
</dbReference>
<evidence type="ECO:0000313" key="4">
    <source>
        <dbReference type="Proteomes" id="UP000634139"/>
    </source>
</evidence>